<gene>
    <name evidence="1" type="ORF">JDO7802_01764</name>
</gene>
<reference evidence="1 2" key="1">
    <citation type="submission" date="2015-07" db="EMBL/GenBank/DDBJ databases">
        <authorList>
            <person name="Noorani M."/>
        </authorList>
    </citation>
    <scope>NUCLEOTIDE SEQUENCE [LARGE SCALE GENOMIC DNA]</scope>
    <source>
        <strain evidence="1 2">CECT 7802</strain>
    </source>
</reference>
<protein>
    <submittedName>
        <fullName evidence="1">Uncharacterized protein</fullName>
    </submittedName>
</protein>
<evidence type="ECO:0000313" key="2">
    <source>
        <dbReference type="Proteomes" id="UP000049222"/>
    </source>
</evidence>
<dbReference type="EMBL" id="CXSU01000011">
    <property type="protein sequence ID" value="CTQ49748.1"/>
    <property type="molecule type" value="Genomic_DNA"/>
</dbReference>
<dbReference type="Proteomes" id="UP000049222">
    <property type="component" value="Unassembled WGS sequence"/>
</dbReference>
<organism evidence="1 2">
    <name type="scientific">Jannaschia donghaensis</name>
    <dbReference type="NCBI Taxonomy" id="420998"/>
    <lineage>
        <taxon>Bacteria</taxon>
        <taxon>Pseudomonadati</taxon>
        <taxon>Pseudomonadota</taxon>
        <taxon>Alphaproteobacteria</taxon>
        <taxon>Rhodobacterales</taxon>
        <taxon>Roseobacteraceae</taxon>
        <taxon>Jannaschia</taxon>
    </lineage>
</organism>
<dbReference type="AlphaFoldDB" id="A0A0M6YHB7"/>
<accession>A0A0M6YHB7</accession>
<proteinExistence type="predicted"/>
<keyword evidence="2" id="KW-1185">Reference proteome</keyword>
<evidence type="ECO:0000313" key="1">
    <source>
        <dbReference type="EMBL" id="CTQ49748.1"/>
    </source>
</evidence>
<sequence>MGQQRAGKGVGIFRRDRNLVCRLLLEKKTTDPQLRAVPDECAHVHEPHRGDTGHHRLQHRLRRRALQGQQRAIVEQVDRKIRQAGGQDLHIEMFHRAVHHQQQVIAPVRHHQVVCHAAIRQHQQAVALTPLDQPLNVDRQHGFQRRRRSAAADDDLTHVGHIEQARPGAHVQMFGHHTRRILNRHGVAREGHHLAAEVGV</sequence>
<name>A0A0M6YHB7_9RHOB</name>